<dbReference type="SMART" id="SM00448">
    <property type="entry name" value="REC"/>
    <property type="match status" value="1"/>
</dbReference>
<comment type="caution">
    <text evidence="6">The sequence shown here is derived from an EMBL/GenBank/DDBJ whole genome shotgun (WGS) entry which is preliminary data.</text>
</comment>
<dbReference type="InterPro" id="IPR001789">
    <property type="entry name" value="Sig_transdc_resp-reg_receiver"/>
</dbReference>
<dbReference type="PANTHER" id="PTHR43214">
    <property type="entry name" value="TWO-COMPONENT RESPONSE REGULATOR"/>
    <property type="match status" value="1"/>
</dbReference>
<dbReference type="PROSITE" id="PS50043">
    <property type="entry name" value="HTH_LUXR_2"/>
    <property type="match status" value="1"/>
</dbReference>
<reference evidence="6" key="1">
    <citation type="submission" date="2022-01" db="EMBL/GenBank/DDBJ databases">
        <authorList>
            <person name="Karlyshev A.V."/>
            <person name="Jaspars M."/>
        </authorList>
    </citation>
    <scope>NUCLEOTIDE SEQUENCE</scope>
    <source>
        <strain evidence="6">AGSA3-2</strain>
    </source>
</reference>
<evidence type="ECO:0000313" key="7">
    <source>
        <dbReference type="Proteomes" id="UP001107961"/>
    </source>
</evidence>
<name>A0A9Q3W272_9GAMM</name>
<dbReference type="PROSITE" id="PS50110">
    <property type="entry name" value="RESPONSE_REGULATORY"/>
    <property type="match status" value="1"/>
</dbReference>
<dbReference type="EMBL" id="JAJVKT010000001">
    <property type="protein sequence ID" value="MCE7507220.1"/>
    <property type="molecule type" value="Genomic_DNA"/>
</dbReference>
<feature type="domain" description="HTH luxR-type" evidence="4">
    <location>
        <begin position="142"/>
        <end position="207"/>
    </location>
</feature>
<dbReference type="InterPro" id="IPR000792">
    <property type="entry name" value="Tscrpt_reg_LuxR_C"/>
</dbReference>
<dbReference type="InterPro" id="IPR011006">
    <property type="entry name" value="CheY-like_superfamily"/>
</dbReference>
<dbReference type="AlphaFoldDB" id="A0A9Q3W272"/>
<dbReference type="SUPFAM" id="SSF52172">
    <property type="entry name" value="CheY-like"/>
    <property type="match status" value="1"/>
</dbReference>
<keyword evidence="2" id="KW-0238">DNA-binding</keyword>
<evidence type="ECO:0000256" key="2">
    <source>
        <dbReference type="ARBA" id="ARBA00023125"/>
    </source>
</evidence>
<dbReference type="RefSeq" id="WP_116027651.1">
    <property type="nucleotide sequence ID" value="NZ_CP102389.1"/>
</dbReference>
<gene>
    <name evidence="6" type="ORF">LZG35_01125</name>
</gene>
<organism evidence="6 7">
    <name type="scientific">Alloalcanivorax xenomutans</name>
    <dbReference type="NCBI Taxonomy" id="1094342"/>
    <lineage>
        <taxon>Bacteria</taxon>
        <taxon>Pseudomonadati</taxon>
        <taxon>Pseudomonadota</taxon>
        <taxon>Gammaproteobacteria</taxon>
        <taxon>Oceanospirillales</taxon>
        <taxon>Alcanivoracaceae</taxon>
        <taxon>Alloalcanivorax</taxon>
    </lineage>
</organism>
<keyword evidence="1 3" id="KW-0597">Phosphoprotein</keyword>
<dbReference type="PANTHER" id="PTHR43214:SF43">
    <property type="entry name" value="TWO-COMPONENT RESPONSE REGULATOR"/>
    <property type="match status" value="1"/>
</dbReference>
<feature type="domain" description="Response regulatory" evidence="5">
    <location>
        <begin position="3"/>
        <end position="119"/>
    </location>
</feature>
<evidence type="ECO:0000313" key="6">
    <source>
        <dbReference type="EMBL" id="MCE7507220.1"/>
    </source>
</evidence>
<proteinExistence type="predicted"/>
<dbReference type="InterPro" id="IPR039420">
    <property type="entry name" value="WalR-like"/>
</dbReference>
<accession>A0A9Q3W272</accession>
<dbReference type="GO" id="GO:0006355">
    <property type="term" value="P:regulation of DNA-templated transcription"/>
    <property type="evidence" value="ECO:0007669"/>
    <property type="project" value="InterPro"/>
</dbReference>
<dbReference type="InterPro" id="IPR058245">
    <property type="entry name" value="NreC/VraR/RcsB-like_REC"/>
</dbReference>
<evidence type="ECO:0000259" key="5">
    <source>
        <dbReference type="PROSITE" id="PS50110"/>
    </source>
</evidence>
<evidence type="ECO:0000256" key="3">
    <source>
        <dbReference type="PROSITE-ProRule" id="PRU00169"/>
    </source>
</evidence>
<dbReference type="CDD" id="cd06170">
    <property type="entry name" value="LuxR_C_like"/>
    <property type="match status" value="1"/>
</dbReference>
<keyword evidence="7" id="KW-1185">Reference proteome</keyword>
<protein>
    <submittedName>
        <fullName evidence="6">Response regulator transcription factor</fullName>
    </submittedName>
</protein>
<dbReference type="Proteomes" id="UP001107961">
    <property type="component" value="Unassembled WGS sequence"/>
</dbReference>
<dbReference type="GO" id="GO:0000160">
    <property type="term" value="P:phosphorelay signal transduction system"/>
    <property type="evidence" value="ECO:0007669"/>
    <property type="project" value="InterPro"/>
</dbReference>
<dbReference type="PRINTS" id="PR00038">
    <property type="entry name" value="HTHLUXR"/>
</dbReference>
<feature type="modified residue" description="4-aspartylphosphate" evidence="3">
    <location>
        <position position="54"/>
    </location>
</feature>
<dbReference type="Pfam" id="PF00072">
    <property type="entry name" value="Response_reg"/>
    <property type="match status" value="1"/>
</dbReference>
<evidence type="ECO:0000259" key="4">
    <source>
        <dbReference type="PROSITE" id="PS50043"/>
    </source>
</evidence>
<dbReference type="SMART" id="SM00421">
    <property type="entry name" value="HTH_LUXR"/>
    <property type="match status" value="1"/>
</dbReference>
<dbReference type="InterPro" id="IPR016032">
    <property type="entry name" value="Sig_transdc_resp-reg_C-effctor"/>
</dbReference>
<dbReference type="GO" id="GO:0003677">
    <property type="term" value="F:DNA binding"/>
    <property type="evidence" value="ECO:0007669"/>
    <property type="project" value="UniProtKB-KW"/>
</dbReference>
<dbReference type="Pfam" id="PF00196">
    <property type="entry name" value="GerE"/>
    <property type="match status" value="1"/>
</dbReference>
<dbReference type="CDD" id="cd17535">
    <property type="entry name" value="REC_NarL-like"/>
    <property type="match status" value="1"/>
</dbReference>
<dbReference type="SUPFAM" id="SSF46894">
    <property type="entry name" value="C-terminal effector domain of the bipartite response regulators"/>
    <property type="match status" value="1"/>
</dbReference>
<evidence type="ECO:0000256" key="1">
    <source>
        <dbReference type="ARBA" id="ARBA00022553"/>
    </source>
</evidence>
<sequence>MKTALIVEDHRESREWLTELLRQAFPGISVVTADTLSNASAKASKENFNLAVVDISLPDGSGVDLVTELQATAPDTYIVMATIYDDDNHLFSALQAGALGYILKDQPRTRLLAQLQGIARGEPPLSPSVARRILRHFRRTSLPEEVPDLTQRETDVLRLLARGFTRGEISEALDITANTVAGYTKTIYRKLGVSGRAEAALQAARLGVINNDL</sequence>
<dbReference type="Gene3D" id="3.40.50.2300">
    <property type="match status" value="1"/>
</dbReference>